<sequence>MAGGCIFSSSSILSHLGRLGQKIEKEAFKASAATLDGVATWCQRQKLVEVESIAVLGGATVRCLGQNSGNEGALRPSPMQQRWMALRHGMRPKGINADNDGGPCQAVLMHLAVDCADSGVALWCFGLV</sequence>
<evidence type="ECO:0000313" key="1">
    <source>
        <dbReference type="EMBL" id="CAK9319462.1"/>
    </source>
</evidence>
<dbReference type="Proteomes" id="UP001642487">
    <property type="component" value="Chromosome 4"/>
</dbReference>
<dbReference type="EMBL" id="OZ021738">
    <property type="protein sequence ID" value="CAK9319462.1"/>
    <property type="molecule type" value="Genomic_DNA"/>
</dbReference>
<organism evidence="1 2">
    <name type="scientific">Citrullus colocynthis</name>
    <name type="common">colocynth</name>
    <dbReference type="NCBI Taxonomy" id="252529"/>
    <lineage>
        <taxon>Eukaryota</taxon>
        <taxon>Viridiplantae</taxon>
        <taxon>Streptophyta</taxon>
        <taxon>Embryophyta</taxon>
        <taxon>Tracheophyta</taxon>
        <taxon>Spermatophyta</taxon>
        <taxon>Magnoliopsida</taxon>
        <taxon>eudicotyledons</taxon>
        <taxon>Gunneridae</taxon>
        <taxon>Pentapetalae</taxon>
        <taxon>rosids</taxon>
        <taxon>fabids</taxon>
        <taxon>Cucurbitales</taxon>
        <taxon>Cucurbitaceae</taxon>
        <taxon>Benincaseae</taxon>
        <taxon>Citrullus</taxon>
    </lineage>
</organism>
<keyword evidence="2" id="KW-1185">Reference proteome</keyword>
<reference evidence="1 2" key="1">
    <citation type="submission" date="2024-03" db="EMBL/GenBank/DDBJ databases">
        <authorList>
            <person name="Gkanogiannis A."/>
            <person name="Becerra Lopez-Lavalle L."/>
        </authorList>
    </citation>
    <scope>NUCLEOTIDE SEQUENCE [LARGE SCALE GENOMIC DNA]</scope>
</reference>
<gene>
    <name evidence="1" type="ORF">CITCOLO1_LOCUS11467</name>
</gene>
<protein>
    <submittedName>
        <fullName evidence="1">Uncharacterized protein</fullName>
    </submittedName>
</protein>
<proteinExistence type="predicted"/>
<name>A0ABP0YLQ0_9ROSI</name>
<evidence type="ECO:0000313" key="2">
    <source>
        <dbReference type="Proteomes" id="UP001642487"/>
    </source>
</evidence>
<accession>A0ABP0YLQ0</accession>